<name>A0A414HQF2_9FIRM</name>
<evidence type="ECO:0000313" key="3">
    <source>
        <dbReference type="Proteomes" id="UP000284835"/>
    </source>
</evidence>
<feature type="domain" description="Transposase IS110-like N-terminal" evidence="1">
    <location>
        <begin position="6"/>
        <end position="67"/>
    </location>
</feature>
<evidence type="ECO:0000259" key="1">
    <source>
        <dbReference type="Pfam" id="PF01548"/>
    </source>
</evidence>
<dbReference type="GO" id="GO:0006313">
    <property type="term" value="P:DNA transposition"/>
    <property type="evidence" value="ECO:0007669"/>
    <property type="project" value="InterPro"/>
</dbReference>
<dbReference type="InterPro" id="IPR002525">
    <property type="entry name" value="Transp_IS110-like_N"/>
</dbReference>
<dbReference type="GO" id="GO:0004803">
    <property type="term" value="F:transposase activity"/>
    <property type="evidence" value="ECO:0007669"/>
    <property type="project" value="InterPro"/>
</dbReference>
<dbReference type="AlphaFoldDB" id="A0A414HQF2"/>
<dbReference type="GO" id="GO:0003677">
    <property type="term" value="F:DNA binding"/>
    <property type="evidence" value="ECO:0007669"/>
    <property type="project" value="InterPro"/>
</dbReference>
<proteinExistence type="predicted"/>
<dbReference type="Pfam" id="PF01548">
    <property type="entry name" value="DEDD_Tnp_IS110"/>
    <property type="match status" value="1"/>
</dbReference>
<organism evidence="2 3">
    <name type="scientific">Agathobacter rectalis</name>
    <dbReference type="NCBI Taxonomy" id="39491"/>
    <lineage>
        <taxon>Bacteria</taxon>
        <taxon>Bacillati</taxon>
        <taxon>Bacillota</taxon>
        <taxon>Clostridia</taxon>
        <taxon>Lachnospirales</taxon>
        <taxon>Lachnospiraceae</taxon>
        <taxon>Agathobacter</taxon>
    </lineage>
</organism>
<sequence length="85" mass="9464">MSMYFIGIDISKYKHDCCIISAADQKVVSKVTIKNNKAGFNELLTIIHSLANPADIRIGFESTAHYLIFPSTNMIAASFLQLIKK</sequence>
<reference evidence="2 3" key="1">
    <citation type="submission" date="2018-08" db="EMBL/GenBank/DDBJ databases">
        <title>A genome reference for cultivated species of the human gut microbiota.</title>
        <authorList>
            <person name="Zou Y."/>
            <person name="Xue W."/>
            <person name="Luo G."/>
        </authorList>
    </citation>
    <scope>NUCLEOTIDE SEQUENCE [LARGE SCALE GENOMIC DNA]</scope>
    <source>
        <strain evidence="2 3">AM30-13AC</strain>
    </source>
</reference>
<evidence type="ECO:0000313" key="2">
    <source>
        <dbReference type="EMBL" id="RHD89439.1"/>
    </source>
</evidence>
<dbReference type="Proteomes" id="UP000284835">
    <property type="component" value="Unassembled WGS sequence"/>
</dbReference>
<gene>
    <name evidence="2" type="ORF">DW775_15605</name>
</gene>
<dbReference type="RefSeq" id="WP_118084611.1">
    <property type="nucleotide sequence ID" value="NZ_QSJS01000042.1"/>
</dbReference>
<protein>
    <recommendedName>
        <fullName evidence="1">Transposase IS110-like N-terminal domain-containing protein</fullName>
    </recommendedName>
</protein>
<dbReference type="EMBL" id="QSJS01000042">
    <property type="protein sequence ID" value="RHD89439.1"/>
    <property type="molecule type" value="Genomic_DNA"/>
</dbReference>
<comment type="caution">
    <text evidence="2">The sequence shown here is derived from an EMBL/GenBank/DDBJ whole genome shotgun (WGS) entry which is preliminary data.</text>
</comment>
<accession>A0A414HQF2</accession>